<dbReference type="SMART" id="SM00347">
    <property type="entry name" value="HTH_MARR"/>
    <property type="match status" value="1"/>
</dbReference>
<evidence type="ECO:0000256" key="3">
    <source>
        <dbReference type="ARBA" id="ARBA00023163"/>
    </source>
</evidence>
<evidence type="ECO:0000256" key="2">
    <source>
        <dbReference type="ARBA" id="ARBA00023125"/>
    </source>
</evidence>
<dbReference type="EMBL" id="LYND01000125">
    <property type="protein sequence ID" value="ODA09159.1"/>
    <property type="molecule type" value="Genomic_DNA"/>
</dbReference>
<gene>
    <name evidence="6" type="ORF">A7312_27040</name>
    <name evidence="5" type="ORF">QDS18_11955</name>
</gene>
<dbReference type="Proteomes" id="UP001229409">
    <property type="component" value="Unassembled WGS sequence"/>
</dbReference>
<dbReference type="AlphaFoldDB" id="A0AAJ3MFS4"/>
<reference evidence="7" key="1">
    <citation type="submission" date="2016-05" db="EMBL/GenBank/DDBJ databases">
        <title>Whole genome shotgun sequencing of cultured foodborne pathogen.</title>
        <authorList>
            <person name="Zheng J."/>
            <person name="Timme R."/>
            <person name="Allard M."/>
            <person name="Strain E."/>
            <person name="Luo Y."/>
            <person name="Brown E."/>
        </authorList>
    </citation>
    <scope>NUCLEOTIDE SEQUENCE [LARGE SCALE GENOMIC DNA]</scope>
    <source>
        <strain evidence="7">CFSAN034343</strain>
    </source>
</reference>
<keyword evidence="3" id="KW-0804">Transcription</keyword>
<evidence type="ECO:0000259" key="4">
    <source>
        <dbReference type="SMART" id="SM00347"/>
    </source>
</evidence>
<reference evidence="6" key="2">
    <citation type="submission" date="2016-05" db="EMBL/GenBank/DDBJ databases">
        <authorList>
            <person name="Zheng J."/>
            <person name="Timme R."/>
            <person name="Allard M."/>
            <person name="Strain E."/>
            <person name="Luo Y."/>
            <person name="Brown E."/>
        </authorList>
    </citation>
    <scope>NUCLEOTIDE SEQUENCE</scope>
    <source>
        <strain evidence="6">CFSAN034343</strain>
    </source>
</reference>
<dbReference type="InterPro" id="IPR000835">
    <property type="entry name" value="HTH_MarR-typ"/>
</dbReference>
<organism evidence="5 8">
    <name type="scientific">Paenibacillus polymyxa</name>
    <name type="common">Bacillus polymyxa</name>
    <dbReference type="NCBI Taxonomy" id="1406"/>
    <lineage>
        <taxon>Bacteria</taxon>
        <taxon>Bacillati</taxon>
        <taxon>Bacillota</taxon>
        <taxon>Bacilli</taxon>
        <taxon>Bacillales</taxon>
        <taxon>Paenibacillaceae</taxon>
        <taxon>Paenibacillus</taxon>
    </lineage>
</organism>
<accession>A0AAJ3MFS4</accession>
<evidence type="ECO:0000313" key="7">
    <source>
        <dbReference type="Proteomes" id="UP000094974"/>
    </source>
</evidence>
<dbReference type="InterPro" id="IPR036388">
    <property type="entry name" value="WH-like_DNA-bd_sf"/>
</dbReference>
<dbReference type="SUPFAM" id="SSF46785">
    <property type="entry name" value="Winged helix' DNA-binding domain"/>
    <property type="match status" value="1"/>
</dbReference>
<feature type="domain" description="HTH marR-type" evidence="4">
    <location>
        <begin position="48"/>
        <end position="149"/>
    </location>
</feature>
<protein>
    <submittedName>
        <fullName evidence="5">Winged helix DNA-binding protein</fullName>
    </submittedName>
</protein>
<reference evidence="5" key="3">
    <citation type="submission" date="2023-04" db="EMBL/GenBank/DDBJ databases">
        <title>Uncovering the Secrets of Slow-Growing Bacteria in Tropical Savanna Soil through Cultivation and Genomic Analysis.</title>
        <authorList>
            <person name="Goncalves O.S."/>
            <person name="Santana M.F."/>
        </authorList>
    </citation>
    <scope>NUCLEOTIDE SEQUENCE</scope>
    <source>
        <strain evidence="5">ANTI</strain>
    </source>
</reference>
<dbReference type="GO" id="GO:0003700">
    <property type="term" value="F:DNA-binding transcription factor activity"/>
    <property type="evidence" value="ECO:0007669"/>
    <property type="project" value="InterPro"/>
</dbReference>
<evidence type="ECO:0000256" key="1">
    <source>
        <dbReference type="ARBA" id="ARBA00023015"/>
    </source>
</evidence>
<name>A0AAJ3MFS4_PAEPO</name>
<sequence>MNDNVEQTLLITDIIGHIAAVQKRFQSEGEDEERRWMIKNATESVVIEFLKEASVQMLHVLDAIGELEPVNGITISRYFGIPRGSVSKITQRLVKLGVIHAESLSSNKKEVLFRLTPSGEQAFKLHQQLHEHMDDNFRIFLSRYNLDQIRFLSELMREVLETSWVGSEMVPVEAEDEHEDYKLSTNKISSPIDLQQKNEILSMLQNFDSKKLSRVKELIRIAFLED</sequence>
<dbReference type="GO" id="GO:0003677">
    <property type="term" value="F:DNA binding"/>
    <property type="evidence" value="ECO:0007669"/>
    <property type="project" value="UniProtKB-KW"/>
</dbReference>
<dbReference type="RefSeq" id="WP_068939608.1">
    <property type="nucleotide sequence ID" value="NZ_JARVWT010000004.1"/>
</dbReference>
<dbReference type="PANTHER" id="PTHR35790">
    <property type="entry name" value="HTH-TYPE TRANSCRIPTIONAL REGULATOR PCHR"/>
    <property type="match status" value="1"/>
</dbReference>
<evidence type="ECO:0000313" key="6">
    <source>
        <dbReference type="EMBL" id="ODA09159.1"/>
    </source>
</evidence>
<dbReference type="Proteomes" id="UP000094974">
    <property type="component" value="Unassembled WGS sequence"/>
</dbReference>
<dbReference type="Pfam" id="PF13463">
    <property type="entry name" value="HTH_27"/>
    <property type="match status" value="1"/>
</dbReference>
<dbReference type="InterPro" id="IPR052067">
    <property type="entry name" value="Metal_resp_HTH_trans_reg"/>
</dbReference>
<evidence type="ECO:0000313" key="8">
    <source>
        <dbReference type="Proteomes" id="UP001229409"/>
    </source>
</evidence>
<dbReference type="Gene3D" id="1.10.10.10">
    <property type="entry name" value="Winged helix-like DNA-binding domain superfamily/Winged helix DNA-binding domain"/>
    <property type="match status" value="1"/>
</dbReference>
<dbReference type="PANTHER" id="PTHR35790:SF4">
    <property type="entry name" value="HTH-TYPE TRANSCRIPTIONAL REGULATOR PCHR"/>
    <property type="match status" value="1"/>
</dbReference>
<evidence type="ECO:0000313" key="5">
    <source>
        <dbReference type="EMBL" id="MDH2331583.1"/>
    </source>
</evidence>
<dbReference type="EMBL" id="JARVWT010000004">
    <property type="protein sequence ID" value="MDH2331583.1"/>
    <property type="molecule type" value="Genomic_DNA"/>
</dbReference>
<keyword evidence="2 5" id="KW-0238">DNA-binding</keyword>
<comment type="caution">
    <text evidence="5">The sequence shown here is derived from an EMBL/GenBank/DDBJ whole genome shotgun (WGS) entry which is preliminary data.</text>
</comment>
<keyword evidence="1" id="KW-0805">Transcription regulation</keyword>
<keyword evidence="7" id="KW-1185">Reference proteome</keyword>
<proteinExistence type="predicted"/>
<dbReference type="InterPro" id="IPR036390">
    <property type="entry name" value="WH_DNA-bd_sf"/>
</dbReference>